<protein>
    <recommendedName>
        <fullName evidence="1">DEP domain-containing protein</fullName>
    </recommendedName>
</protein>
<dbReference type="PROSITE" id="PS50186">
    <property type="entry name" value="DEP"/>
    <property type="match status" value="1"/>
</dbReference>
<sequence length="515" mass="59344">MAADLTPRFRRIRSMGELRARRRGITGPFQATHLWNSIIQALKTQVAVKNRRQHLRTYPNCFTGSDAVDVALCHLMQNMYLSSYDISRTKGVQLCQALMDHKVFEPVGAKLFKSEAELVFEDSSSHFYRFFESRDAAEFSPSNKSFGREKRRSSRTGPVVTICNPSVLDTENEKIRELLHCICDIPNAHLSQDISKAPGFPSPKDVENVWKQQVMVRLLQLIHIPVLEGILDSPVKTEYKKHFADLIVSNTFLDREILQTLNLPKLDGWLAAAVDCLEYFPDEQIVMLSQQLSQTTGNSDNLDLCKKMLFDVIAKYYSQERQPFLDSRMVQMLLGIVELLENEKQSQALEATQLFFRLLKPQAREEFRRLIIFMATASETDAYQLQKQFGNKAIVLKTFTKVLLHNHTLSRGQSEQFTMFLLDHSSDLFKTPMELLDLVSTKLRSLQNGGDPDEFSGFTFCQRLTVQVYEEQRHNYTRQEVKQLIKMLDSSAIPEKKKKKLLKEFQKYHPSPSSK</sequence>
<keyword evidence="3" id="KW-1185">Reference proteome</keyword>
<evidence type="ECO:0000259" key="1">
    <source>
        <dbReference type="PROSITE" id="PS50186"/>
    </source>
</evidence>
<name>A0A8J6KGA8_ELECQ</name>
<dbReference type="PANTHER" id="PTHR16206:SF10">
    <property type="entry name" value="DEP DOMAIN-CONTAINING PROTEIN 4"/>
    <property type="match status" value="1"/>
</dbReference>
<dbReference type="AlphaFoldDB" id="A0A8J6KGA8"/>
<dbReference type="CDD" id="cd04446">
    <property type="entry name" value="DEP_DEPDC4"/>
    <property type="match status" value="1"/>
</dbReference>
<dbReference type="CDD" id="cd04405">
    <property type="entry name" value="RhoGAP_BRCC3-like"/>
    <property type="match status" value="1"/>
</dbReference>
<dbReference type="Proteomes" id="UP000770717">
    <property type="component" value="Unassembled WGS sequence"/>
</dbReference>
<dbReference type="SUPFAM" id="SSF46785">
    <property type="entry name" value="Winged helix' DNA-binding domain"/>
    <property type="match status" value="1"/>
</dbReference>
<organism evidence="2 3">
    <name type="scientific">Eleutherodactylus coqui</name>
    <name type="common">Puerto Rican coqui</name>
    <dbReference type="NCBI Taxonomy" id="57060"/>
    <lineage>
        <taxon>Eukaryota</taxon>
        <taxon>Metazoa</taxon>
        <taxon>Chordata</taxon>
        <taxon>Craniata</taxon>
        <taxon>Vertebrata</taxon>
        <taxon>Euteleostomi</taxon>
        <taxon>Amphibia</taxon>
        <taxon>Batrachia</taxon>
        <taxon>Anura</taxon>
        <taxon>Neobatrachia</taxon>
        <taxon>Hyloidea</taxon>
        <taxon>Eleutherodactylidae</taxon>
        <taxon>Eleutherodactylinae</taxon>
        <taxon>Eleutherodactylus</taxon>
        <taxon>Eleutherodactylus</taxon>
    </lineage>
</organism>
<dbReference type="GO" id="GO:0035556">
    <property type="term" value="P:intracellular signal transduction"/>
    <property type="evidence" value="ECO:0007669"/>
    <property type="project" value="InterPro"/>
</dbReference>
<reference evidence="2" key="1">
    <citation type="thesis" date="2020" institute="ProQuest LLC" country="789 East Eisenhower Parkway, Ann Arbor, MI, USA">
        <title>Comparative Genomics and Chromosome Evolution.</title>
        <authorList>
            <person name="Mudd A.B."/>
        </authorList>
    </citation>
    <scope>NUCLEOTIDE SEQUENCE</scope>
    <source>
        <strain evidence="2">HN-11 Male</strain>
        <tissue evidence="2">Kidney and liver</tissue>
    </source>
</reference>
<dbReference type="InterPro" id="IPR000591">
    <property type="entry name" value="DEP_dom"/>
</dbReference>
<comment type="caution">
    <text evidence="2">The sequence shown here is derived from an EMBL/GenBank/DDBJ whole genome shotgun (WGS) entry which is preliminary data.</text>
</comment>
<dbReference type="InterPro" id="IPR036390">
    <property type="entry name" value="WH_DNA-bd_sf"/>
</dbReference>
<feature type="domain" description="DEP" evidence="1">
    <location>
        <begin position="42"/>
        <end position="132"/>
    </location>
</feature>
<dbReference type="SMART" id="SM00049">
    <property type="entry name" value="DEP"/>
    <property type="match status" value="1"/>
</dbReference>
<dbReference type="OrthoDB" id="276323at2759"/>
<proteinExistence type="predicted"/>
<dbReference type="Pfam" id="PF00610">
    <property type="entry name" value="DEP"/>
    <property type="match status" value="1"/>
</dbReference>
<dbReference type="PANTHER" id="PTHR16206">
    <property type="entry name" value="DEP DOMAIN-CONTAINING"/>
    <property type="match status" value="1"/>
</dbReference>
<dbReference type="InterPro" id="IPR036388">
    <property type="entry name" value="WH-like_DNA-bd_sf"/>
</dbReference>
<accession>A0A8J6KGA8</accession>
<gene>
    <name evidence="2" type="ORF">GDO78_006088</name>
</gene>
<dbReference type="EMBL" id="WNTK01000002">
    <property type="protein sequence ID" value="KAG9490565.1"/>
    <property type="molecule type" value="Genomic_DNA"/>
</dbReference>
<evidence type="ECO:0000313" key="2">
    <source>
        <dbReference type="EMBL" id="KAG9490565.1"/>
    </source>
</evidence>
<dbReference type="Gene3D" id="1.10.10.10">
    <property type="entry name" value="Winged helix-like DNA-binding domain superfamily/Winged helix DNA-binding domain"/>
    <property type="match status" value="1"/>
</dbReference>
<evidence type="ECO:0000313" key="3">
    <source>
        <dbReference type="Proteomes" id="UP000770717"/>
    </source>
</evidence>